<protein>
    <submittedName>
        <fullName evidence="1">Uncharacterized protein</fullName>
    </submittedName>
</protein>
<organism evidence="1 2">
    <name type="scientific">Hohenbuehelia grisea</name>
    <dbReference type="NCBI Taxonomy" id="104357"/>
    <lineage>
        <taxon>Eukaryota</taxon>
        <taxon>Fungi</taxon>
        <taxon>Dikarya</taxon>
        <taxon>Basidiomycota</taxon>
        <taxon>Agaricomycotina</taxon>
        <taxon>Agaricomycetes</taxon>
        <taxon>Agaricomycetidae</taxon>
        <taxon>Agaricales</taxon>
        <taxon>Pleurotineae</taxon>
        <taxon>Pleurotaceae</taxon>
        <taxon>Hohenbuehelia</taxon>
    </lineage>
</organism>
<dbReference type="EMBL" id="JASNQZ010000015">
    <property type="protein sequence ID" value="KAL0947234.1"/>
    <property type="molecule type" value="Genomic_DNA"/>
</dbReference>
<gene>
    <name evidence="1" type="ORF">HGRIS_013351</name>
</gene>
<accession>A0ABR3IVF1</accession>
<evidence type="ECO:0000313" key="1">
    <source>
        <dbReference type="EMBL" id="KAL0947234.1"/>
    </source>
</evidence>
<comment type="caution">
    <text evidence="1">The sequence shown here is derived from an EMBL/GenBank/DDBJ whole genome shotgun (WGS) entry which is preliminary data.</text>
</comment>
<evidence type="ECO:0000313" key="2">
    <source>
        <dbReference type="Proteomes" id="UP001556367"/>
    </source>
</evidence>
<dbReference type="Proteomes" id="UP001556367">
    <property type="component" value="Unassembled WGS sequence"/>
</dbReference>
<proteinExistence type="predicted"/>
<name>A0ABR3IVF1_9AGAR</name>
<sequence length="118" mass="13381">MDILKEEYPEYEHILLYDNATIHLKRPDGSLSATKVQKNTLKPEKNWLVEVTQRDENGNPVYTPAGTKAKTKIQMHGAHFNGHPQSLYFPNDHPTSPGVFKGMACILEERGFEDAKCL</sequence>
<keyword evidence="2" id="KW-1185">Reference proteome</keyword>
<reference evidence="2" key="1">
    <citation type="submission" date="2024-06" db="EMBL/GenBank/DDBJ databases">
        <title>Multi-omics analyses provide insights into the biosynthesis of the anticancer antibiotic pleurotin in Hohenbuehelia grisea.</title>
        <authorList>
            <person name="Weaver J.A."/>
            <person name="Alberti F."/>
        </authorList>
    </citation>
    <scope>NUCLEOTIDE SEQUENCE [LARGE SCALE GENOMIC DNA]</scope>
    <source>
        <strain evidence="2">T-177</strain>
    </source>
</reference>